<comment type="pathway">
    <text evidence="2">Protein modification; protein ubiquitination.</text>
</comment>
<dbReference type="AlphaFoldDB" id="A0AA41RZI2"/>
<dbReference type="PANTHER" id="PTHR47274">
    <property type="entry name" value="BTB/POZ DOMAIN CONTAINING PROTEIN, EXPRESSED-RELATED"/>
    <property type="match status" value="1"/>
</dbReference>
<protein>
    <recommendedName>
        <fullName evidence="3">BTB domain-containing protein</fullName>
    </recommendedName>
</protein>
<sequence length="147" mass="16688">AARSEILKTMLASDLCKAAPEDSISLPEFNHEELETFLEFLYRGDLATEKFEKHFCSLLIAADKYGIPHLQKFSEQQLLKLLNSSNALKVLELSEVVSNETLKVAALKFIVLQYREIVLTPSFDDFAKQKPHLGVQITRASLTYKRT</sequence>
<proteinExistence type="predicted"/>
<dbReference type="InterPro" id="IPR011333">
    <property type="entry name" value="SKP1/BTB/POZ_sf"/>
</dbReference>
<reference evidence="4" key="1">
    <citation type="submission" date="2022-03" db="EMBL/GenBank/DDBJ databases">
        <title>A functionally conserved STORR gene fusion in Papaver species that diverged 16.8 million years ago.</title>
        <authorList>
            <person name="Catania T."/>
        </authorList>
    </citation>
    <scope>NUCLEOTIDE SEQUENCE</scope>
    <source>
        <strain evidence="4">S-191538</strain>
    </source>
</reference>
<gene>
    <name evidence="4" type="ORF">MKW94_018942</name>
</gene>
<keyword evidence="5" id="KW-1185">Reference proteome</keyword>
<evidence type="ECO:0000313" key="4">
    <source>
        <dbReference type="EMBL" id="MCL7027691.1"/>
    </source>
</evidence>
<dbReference type="CDD" id="cd18186">
    <property type="entry name" value="BTB_POZ_ZBTB_KLHL-like"/>
    <property type="match status" value="1"/>
</dbReference>
<dbReference type="CDD" id="cd14733">
    <property type="entry name" value="BACK"/>
    <property type="match status" value="1"/>
</dbReference>
<evidence type="ECO:0000256" key="1">
    <source>
        <dbReference type="ARBA" id="ARBA00002668"/>
    </source>
</evidence>
<organism evidence="4 5">
    <name type="scientific">Papaver nudicaule</name>
    <name type="common">Iceland poppy</name>
    <dbReference type="NCBI Taxonomy" id="74823"/>
    <lineage>
        <taxon>Eukaryota</taxon>
        <taxon>Viridiplantae</taxon>
        <taxon>Streptophyta</taxon>
        <taxon>Embryophyta</taxon>
        <taxon>Tracheophyta</taxon>
        <taxon>Spermatophyta</taxon>
        <taxon>Magnoliopsida</taxon>
        <taxon>Ranunculales</taxon>
        <taxon>Papaveraceae</taxon>
        <taxon>Papaveroideae</taxon>
        <taxon>Papaver</taxon>
    </lineage>
</organism>
<dbReference type="PROSITE" id="PS50097">
    <property type="entry name" value="BTB"/>
    <property type="match status" value="1"/>
</dbReference>
<dbReference type="Gene3D" id="3.30.710.10">
    <property type="entry name" value="Potassium Channel Kv1.1, Chain A"/>
    <property type="match status" value="1"/>
</dbReference>
<dbReference type="EMBL" id="JAJJMA010071011">
    <property type="protein sequence ID" value="MCL7027691.1"/>
    <property type="molecule type" value="Genomic_DNA"/>
</dbReference>
<dbReference type="SUPFAM" id="SSF54695">
    <property type="entry name" value="POZ domain"/>
    <property type="match status" value="1"/>
</dbReference>
<feature type="non-terminal residue" evidence="4">
    <location>
        <position position="1"/>
    </location>
</feature>
<name>A0AA41RZI2_PAPNU</name>
<dbReference type="InterPro" id="IPR000210">
    <property type="entry name" value="BTB/POZ_dom"/>
</dbReference>
<dbReference type="Gene3D" id="1.25.40.420">
    <property type="match status" value="1"/>
</dbReference>
<evidence type="ECO:0000313" key="5">
    <source>
        <dbReference type="Proteomes" id="UP001177140"/>
    </source>
</evidence>
<comment type="caution">
    <text evidence="4">The sequence shown here is derived from an EMBL/GenBank/DDBJ whole genome shotgun (WGS) entry which is preliminary data.</text>
</comment>
<accession>A0AA41RZI2</accession>
<dbReference type="PANTHER" id="PTHR47274:SF1">
    <property type="entry name" value="BTB_POZ DOMAIN CONTAINING PROTEIN, EXPRESSED"/>
    <property type="match status" value="1"/>
</dbReference>
<dbReference type="Proteomes" id="UP001177140">
    <property type="component" value="Unassembled WGS sequence"/>
</dbReference>
<dbReference type="InterPro" id="IPR044784">
    <property type="entry name" value="At1g01640-like"/>
</dbReference>
<feature type="domain" description="BTB" evidence="3">
    <location>
        <begin position="1"/>
        <end position="50"/>
    </location>
</feature>
<evidence type="ECO:0000259" key="3">
    <source>
        <dbReference type="PROSITE" id="PS50097"/>
    </source>
</evidence>
<dbReference type="Pfam" id="PF00651">
    <property type="entry name" value="BTB"/>
    <property type="match status" value="1"/>
</dbReference>
<evidence type="ECO:0000256" key="2">
    <source>
        <dbReference type="ARBA" id="ARBA00004906"/>
    </source>
</evidence>
<comment type="function">
    <text evidence="1">May act as a substrate-specific adapter of an E3 ubiquitin-protein ligase complex (CUL3-RBX1-BTB) which mediates the ubiquitination and subsequent proteasomal degradation of target proteins.</text>
</comment>